<sequence>MYLKVNVPPVFKQMFAASGPLIVTLGSGMTVGFSAVLLPQLKDDRSTIKISSHQESWIASMAALPMAVGSVLGGVAMDRLGRKTTNLLICVPFVLGWTAVSMATGVNGVYAGRLLTGLCTGLLGPPTAVYIAEVTEQRYRGAALAMISFSVSAGILAVHTMGTFLGWRLVSALCSVVPFAGYALIWFTPESPVWLREDEDRRRRRRLRTTAAAADHRDQPGRRRSGRAANRAARRRQADGASVLRQAVVPGAAGRAVRFSGVNAVAFYSVTLLKRVGPDLNEYHCTMALDVIRLAVSVLACGLTKRYGRRPLAVVSAVGTCASLLCLAASVRDPGAQATGSVAVQAIPAPAATASLTPVLSIVAYMVFVNIGLVPLPWIMSGEMFPGYCRELGSGLSTCFGFFMFYTVIQISPYLLANIGTSMTFYIFGTVSGVAVPHIPLTMMFPTDWSAARAFSLLLLLLLALSSAPPCSADVVDGGRLFPAGVRYEYESTTTVLAGGSADNRDPEVGHRVVGRLSVENLWPATDATDEKLLRLHFKSLKFQTWSKKSKNDINRQFIDRKSRIDRFSDQPFFAHWRNGHIENLYASSANSLTEENFKKGIASLFQFQLSNQHTVEYSTLGKCNVTYEKINENSVSKRIDGCVLPTTLPPEIKHPDKIWQGTLRSKREGLLIYNQESFTDMSLEENHEYRTSFMNEVGASISSKQHIELKETKPNGDIVKANSFEEAINQLEKQLKLKLEKQNLSPKHETKNCKHYNSCNKFNDVVKKYHDSLLDSELGKSKSAYAAIKVIDAIENSDTKTIKKVLSDKKNKDIVIQLYDLLGAALNENSHKASMETLVFTDAKNVEQIERYLWSASIKFNPKIEIIKSLMSITDEKLTNKKVMDTLFNTVTAMASRLDRYNHTDTNALLCGELVIKTLERLEKCKQDDDECILTYIRALSNLKHPLSIEVLLSFAQHGNRMTSAYAMKTIKMFGPSLWNSRVLKYCNKIFFQLVKEQDSSTRVIALAILLESDPDYDLLKHVVEWLATPSEGYEIKQYALELLKEMANQNETSAKLLRTVLVREKLNHYGNMAQRGLSSCFSRKFINYNNITGLVKNSQQIYSGVTKRGSVDIVLEHENVKYDLCSFGMFTTGLGYFTSLYDDSGKKDTSDEANLPATAGLELIVFGVHIRPFIMFSSQGQLMGHVWAGTGSDKTPIIQGISQMIEHLEYVPLSNGITAELNVKGTLSLDISGQIEMSLWNKNAQSIIEKNGGISIQGSLKLDTDLVTNEVDFALNTQGLLHMHSDAEFATKIVLCMRIYFVDTNVTTTVSKNQKVHGLSYKSYTTTTRTHPVSGRTFALNQMVNEFCNTIHSQ</sequence>
<comment type="caution">
    <text evidence="14">The sequence shown here is derived from an EMBL/GenBank/DDBJ whole genome shotgun (WGS) entry which is preliminary data.</text>
</comment>
<dbReference type="PANTHER" id="PTHR13024">
    <property type="entry name" value="MICROSOMAL TRIGLYCERIDE TRANSFER PROTEIN, LARGE SUBUNIT"/>
    <property type="match status" value="1"/>
</dbReference>
<dbReference type="InterPro" id="IPR001747">
    <property type="entry name" value="Vitellogenin_N"/>
</dbReference>
<dbReference type="InterPro" id="IPR011030">
    <property type="entry name" value="Lipovitellin_superhlx_dom"/>
</dbReference>
<dbReference type="PROSITE" id="PS00217">
    <property type="entry name" value="SUGAR_TRANSPORT_2"/>
    <property type="match status" value="1"/>
</dbReference>
<evidence type="ECO:0000259" key="13">
    <source>
        <dbReference type="PROSITE" id="PS51211"/>
    </source>
</evidence>
<dbReference type="EMBL" id="VYZN01000014">
    <property type="protein sequence ID" value="KAE9539455.1"/>
    <property type="molecule type" value="Genomic_DNA"/>
</dbReference>
<dbReference type="InterPro" id="IPR036259">
    <property type="entry name" value="MFS_trans_sf"/>
</dbReference>
<feature type="transmembrane region" description="Helical" evidence="11">
    <location>
        <begin position="14"/>
        <end position="37"/>
    </location>
</feature>
<dbReference type="Pfam" id="PF00083">
    <property type="entry name" value="Sugar_tr"/>
    <property type="match status" value="1"/>
</dbReference>
<evidence type="ECO:0000256" key="8">
    <source>
        <dbReference type="ARBA" id="ARBA00023136"/>
    </source>
</evidence>
<dbReference type="PROSITE" id="PS51211">
    <property type="entry name" value="VITELLOGENIN"/>
    <property type="match status" value="1"/>
</dbReference>
<dbReference type="GO" id="GO:0016323">
    <property type="term" value="C:basolateral plasma membrane"/>
    <property type="evidence" value="ECO:0007669"/>
    <property type="project" value="TreeGrafter"/>
</dbReference>
<comment type="caution">
    <text evidence="9">Lacks conserved residue(s) required for the propagation of feature annotation.</text>
</comment>
<dbReference type="InterPro" id="IPR045811">
    <property type="entry name" value="MTP_lip-bd"/>
</dbReference>
<dbReference type="Proteomes" id="UP000475862">
    <property type="component" value="Unassembled WGS sequence"/>
</dbReference>
<evidence type="ECO:0000313" key="14">
    <source>
        <dbReference type="EMBL" id="KAE9539455.1"/>
    </source>
</evidence>
<dbReference type="InterPro" id="IPR005829">
    <property type="entry name" value="Sugar_transporter_CS"/>
</dbReference>
<dbReference type="InterPro" id="IPR005828">
    <property type="entry name" value="MFS_sugar_transport-like"/>
</dbReference>
<protein>
    <recommendedName>
        <fullName evidence="16">Major facilitator superfamily (MFS) profile domain-containing protein</fullName>
    </recommendedName>
</protein>
<dbReference type="Gene3D" id="1.25.10.20">
    <property type="entry name" value="Vitellinogen, superhelical"/>
    <property type="match status" value="1"/>
</dbReference>
<feature type="region of interest" description="Disordered" evidence="10">
    <location>
        <begin position="208"/>
        <end position="237"/>
    </location>
</feature>
<comment type="subcellular location">
    <subcellularLocation>
        <location evidence="2">Endoplasmic reticulum</location>
    </subcellularLocation>
    <subcellularLocation>
        <location evidence="1">Membrane</location>
        <topology evidence="1">Multi-pass membrane protein</topology>
    </subcellularLocation>
</comment>
<gene>
    <name evidence="14" type="ORF">AGLY_004707</name>
</gene>
<dbReference type="InterPro" id="IPR015816">
    <property type="entry name" value="Vitellinogen_b-sht_N"/>
</dbReference>
<evidence type="ECO:0000256" key="10">
    <source>
        <dbReference type="SAM" id="MobiDB-lite"/>
    </source>
</evidence>
<dbReference type="SUPFAM" id="SSF56968">
    <property type="entry name" value="Lipovitellin-phosvitin complex, beta-sheet shell regions"/>
    <property type="match status" value="1"/>
</dbReference>
<feature type="transmembrane region" description="Helical" evidence="11">
    <location>
        <begin position="312"/>
        <end position="331"/>
    </location>
</feature>
<keyword evidence="15" id="KW-1185">Reference proteome</keyword>
<evidence type="ECO:0000256" key="2">
    <source>
        <dbReference type="ARBA" id="ARBA00004240"/>
    </source>
</evidence>
<keyword evidence="4 11" id="KW-0812">Transmembrane</keyword>
<feature type="transmembrane region" description="Helical" evidence="11">
    <location>
        <begin position="392"/>
        <end position="409"/>
    </location>
</feature>
<evidence type="ECO:0000259" key="12">
    <source>
        <dbReference type="PROSITE" id="PS50850"/>
    </source>
</evidence>
<evidence type="ECO:0000256" key="9">
    <source>
        <dbReference type="PROSITE-ProRule" id="PRU00557"/>
    </source>
</evidence>
<dbReference type="GO" id="GO:0005783">
    <property type="term" value="C:endoplasmic reticulum"/>
    <property type="evidence" value="ECO:0007669"/>
    <property type="project" value="UniProtKB-SubCell"/>
</dbReference>
<dbReference type="Gene3D" id="2.30.230.10">
    <property type="entry name" value="Lipovitellin, beta-sheet shell regions, chain A"/>
    <property type="match status" value="1"/>
</dbReference>
<keyword evidence="7 11" id="KW-1133">Transmembrane helix</keyword>
<dbReference type="SMART" id="SM00638">
    <property type="entry name" value="LPD_N"/>
    <property type="match status" value="1"/>
</dbReference>
<feature type="transmembrane region" description="Helical" evidence="11">
    <location>
        <begin position="165"/>
        <end position="187"/>
    </location>
</feature>
<keyword evidence="6" id="KW-0256">Endoplasmic reticulum</keyword>
<dbReference type="OrthoDB" id="5865932at2759"/>
<organism evidence="14 15">
    <name type="scientific">Aphis glycines</name>
    <name type="common">Soybean aphid</name>
    <dbReference type="NCBI Taxonomy" id="307491"/>
    <lineage>
        <taxon>Eukaryota</taxon>
        <taxon>Metazoa</taxon>
        <taxon>Ecdysozoa</taxon>
        <taxon>Arthropoda</taxon>
        <taxon>Hexapoda</taxon>
        <taxon>Insecta</taxon>
        <taxon>Pterygota</taxon>
        <taxon>Neoptera</taxon>
        <taxon>Paraneoptera</taxon>
        <taxon>Hemiptera</taxon>
        <taxon>Sternorrhyncha</taxon>
        <taxon>Aphidomorpha</taxon>
        <taxon>Aphidoidea</taxon>
        <taxon>Aphididae</taxon>
        <taxon>Aphidini</taxon>
        <taxon>Aphis</taxon>
        <taxon>Aphis</taxon>
    </lineage>
</organism>
<dbReference type="GO" id="GO:0008289">
    <property type="term" value="F:lipid binding"/>
    <property type="evidence" value="ECO:0007669"/>
    <property type="project" value="InterPro"/>
</dbReference>
<dbReference type="SUPFAM" id="SSF103473">
    <property type="entry name" value="MFS general substrate transporter"/>
    <property type="match status" value="1"/>
</dbReference>
<evidence type="ECO:0000256" key="1">
    <source>
        <dbReference type="ARBA" id="ARBA00004141"/>
    </source>
</evidence>
<feature type="domain" description="Vitellogenin" evidence="13">
    <location>
        <begin position="482"/>
        <end position="1115"/>
    </location>
</feature>
<dbReference type="Pfam" id="PF01347">
    <property type="entry name" value="Vitellogenin_N"/>
    <property type="match status" value="1"/>
</dbReference>
<keyword evidence="3" id="KW-0813">Transport</keyword>
<keyword evidence="5" id="KW-0732">Signal</keyword>
<dbReference type="Pfam" id="PF19444">
    <property type="entry name" value="MTP_lip_bd"/>
    <property type="match status" value="1"/>
</dbReference>
<feature type="transmembrane region" description="Helical" evidence="11">
    <location>
        <begin position="415"/>
        <end position="439"/>
    </location>
</feature>
<name>A0A6G0TUM1_APHGL</name>
<proteinExistence type="predicted"/>
<evidence type="ECO:0000256" key="4">
    <source>
        <dbReference type="ARBA" id="ARBA00022692"/>
    </source>
</evidence>
<feature type="domain" description="Major facilitator superfamily (MFS) profile" evidence="12">
    <location>
        <begin position="12"/>
        <end position="447"/>
    </location>
</feature>
<evidence type="ECO:0008006" key="16">
    <source>
        <dbReference type="Google" id="ProtNLM"/>
    </source>
</evidence>
<keyword evidence="8 11" id="KW-0472">Membrane</keyword>
<dbReference type="InterPro" id="IPR039988">
    <property type="entry name" value="MTTP"/>
</dbReference>
<feature type="transmembrane region" description="Helical" evidence="11">
    <location>
        <begin position="359"/>
        <end position="380"/>
    </location>
</feature>
<evidence type="ECO:0000256" key="11">
    <source>
        <dbReference type="SAM" id="Phobius"/>
    </source>
</evidence>
<reference evidence="14 15" key="1">
    <citation type="submission" date="2019-08" db="EMBL/GenBank/DDBJ databases">
        <title>The genome of the soybean aphid Biotype 1, its phylome, world population structure and adaptation to the North American continent.</title>
        <authorList>
            <person name="Giordano R."/>
            <person name="Donthu R.K."/>
            <person name="Hernandez A.G."/>
            <person name="Wright C.L."/>
            <person name="Zimin A.V."/>
        </authorList>
    </citation>
    <scope>NUCLEOTIDE SEQUENCE [LARGE SCALE GENOMIC DNA]</scope>
    <source>
        <tissue evidence="14">Whole aphids</tissue>
    </source>
</reference>
<feature type="transmembrane region" description="Helical" evidence="11">
    <location>
        <begin position="87"/>
        <end position="104"/>
    </location>
</feature>
<dbReference type="Gene3D" id="1.20.1250.20">
    <property type="entry name" value="MFS general substrate transporter like domains"/>
    <property type="match status" value="1"/>
</dbReference>
<dbReference type="PANTHER" id="PTHR13024:SF0">
    <property type="entry name" value="MICROSOMAL TRIACYLGLYCEROL TRANSFER PROTEIN"/>
    <property type="match status" value="1"/>
</dbReference>
<evidence type="ECO:0000256" key="3">
    <source>
        <dbReference type="ARBA" id="ARBA00022448"/>
    </source>
</evidence>
<evidence type="ECO:0000256" key="5">
    <source>
        <dbReference type="ARBA" id="ARBA00022729"/>
    </source>
</evidence>
<dbReference type="GO" id="GO:0042157">
    <property type="term" value="P:lipoprotein metabolic process"/>
    <property type="evidence" value="ECO:0007669"/>
    <property type="project" value="TreeGrafter"/>
</dbReference>
<dbReference type="InterPro" id="IPR015819">
    <property type="entry name" value="Lipid_transp_b-sht_shell"/>
</dbReference>
<evidence type="ECO:0000256" key="7">
    <source>
        <dbReference type="ARBA" id="ARBA00022989"/>
    </source>
</evidence>
<dbReference type="InterPro" id="IPR020846">
    <property type="entry name" value="MFS_dom"/>
</dbReference>
<feature type="transmembrane region" description="Helical" evidence="11">
    <location>
        <begin position="110"/>
        <end position="132"/>
    </location>
</feature>
<dbReference type="GO" id="GO:0005794">
    <property type="term" value="C:Golgi apparatus"/>
    <property type="evidence" value="ECO:0007669"/>
    <property type="project" value="TreeGrafter"/>
</dbReference>
<feature type="transmembrane region" description="Helical" evidence="11">
    <location>
        <begin position="451"/>
        <end position="468"/>
    </location>
</feature>
<dbReference type="GO" id="GO:0005548">
    <property type="term" value="F:phospholipid transporter activity"/>
    <property type="evidence" value="ECO:0007669"/>
    <property type="project" value="InterPro"/>
</dbReference>
<dbReference type="GO" id="GO:0022857">
    <property type="term" value="F:transmembrane transporter activity"/>
    <property type="evidence" value="ECO:0007669"/>
    <property type="project" value="InterPro"/>
</dbReference>
<feature type="transmembrane region" description="Helical" evidence="11">
    <location>
        <begin position="139"/>
        <end position="159"/>
    </location>
</feature>
<evidence type="ECO:0000313" key="15">
    <source>
        <dbReference type="Proteomes" id="UP000475862"/>
    </source>
</evidence>
<dbReference type="SUPFAM" id="SSF48431">
    <property type="entry name" value="Lipovitellin-phosvitin complex, superhelical domain"/>
    <property type="match status" value="1"/>
</dbReference>
<evidence type="ECO:0000256" key="6">
    <source>
        <dbReference type="ARBA" id="ARBA00022824"/>
    </source>
</evidence>
<dbReference type="PROSITE" id="PS50850">
    <property type="entry name" value="MFS"/>
    <property type="match status" value="1"/>
</dbReference>
<accession>A0A6G0TUM1</accession>